<gene>
    <name evidence="2" type="ORF">COR50_21420</name>
</gene>
<evidence type="ECO:0000313" key="2">
    <source>
        <dbReference type="EMBL" id="ATL49531.1"/>
    </source>
</evidence>
<keyword evidence="1" id="KW-1133">Transmembrane helix</keyword>
<name>A0A291R040_9BACT</name>
<keyword evidence="1" id="KW-0812">Transmembrane</keyword>
<accession>A0A291R040</accession>
<feature type="transmembrane region" description="Helical" evidence="1">
    <location>
        <begin position="86"/>
        <end position="102"/>
    </location>
</feature>
<keyword evidence="1" id="KW-0472">Membrane</keyword>
<feature type="transmembrane region" description="Helical" evidence="1">
    <location>
        <begin position="53"/>
        <end position="74"/>
    </location>
</feature>
<keyword evidence="3" id="KW-1185">Reference proteome</keyword>
<organism evidence="2 3">
    <name type="scientific">Chitinophaga caeni</name>
    <dbReference type="NCBI Taxonomy" id="2029983"/>
    <lineage>
        <taxon>Bacteria</taxon>
        <taxon>Pseudomonadati</taxon>
        <taxon>Bacteroidota</taxon>
        <taxon>Chitinophagia</taxon>
        <taxon>Chitinophagales</taxon>
        <taxon>Chitinophagaceae</taxon>
        <taxon>Chitinophaga</taxon>
    </lineage>
</organism>
<feature type="transmembrane region" description="Helical" evidence="1">
    <location>
        <begin position="108"/>
        <end position="129"/>
    </location>
</feature>
<dbReference type="Proteomes" id="UP000220133">
    <property type="component" value="Chromosome"/>
</dbReference>
<proteinExistence type="predicted"/>
<reference evidence="2 3" key="1">
    <citation type="submission" date="2017-10" db="EMBL/GenBank/DDBJ databases">
        <title>Paenichitinophaga pekingensis gen. nov., sp. nov., isolated from activated sludge.</title>
        <authorList>
            <person name="Jin D."/>
            <person name="Kong X."/>
            <person name="Deng Y."/>
            <person name="Bai Z."/>
        </authorList>
    </citation>
    <scope>NUCLEOTIDE SEQUENCE [LARGE SCALE GENOMIC DNA]</scope>
    <source>
        <strain evidence="2 3">13</strain>
    </source>
</reference>
<dbReference type="AlphaFoldDB" id="A0A291R040"/>
<dbReference type="RefSeq" id="WP_098195898.1">
    <property type="nucleotide sequence ID" value="NZ_CP023777.1"/>
</dbReference>
<dbReference type="EMBL" id="CP023777">
    <property type="protein sequence ID" value="ATL49531.1"/>
    <property type="molecule type" value="Genomic_DNA"/>
</dbReference>
<feature type="transmembrane region" description="Helical" evidence="1">
    <location>
        <begin position="12"/>
        <end position="33"/>
    </location>
</feature>
<protein>
    <submittedName>
        <fullName evidence="2">Uncharacterized protein</fullName>
    </submittedName>
</protein>
<evidence type="ECO:0000256" key="1">
    <source>
        <dbReference type="SAM" id="Phobius"/>
    </source>
</evidence>
<sequence>MKPLKYSLSVFGLGLLIHSICTSIGYYLVVTYIKSELVLNTHQVYLDLLKYSLIQNFINYSIIAILNYTIIIIFYRKLEVKKIKSIVTVLPLIWLLYVLMKFGDEDQLNPLLVAVCIGIVSLMFLINFVKLAPRNSTMAASLEEEIQTINISNE</sequence>
<evidence type="ECO:0000313" key="3">
    <source>
        <dbReference type="Proteomes" id="UP000220133"/>
    </source>
</evidence>
<dbReference type="KEGG" id="cbae:COR50_21420"/>